<name>A0A9N7MIP4_STRHE</name>
<dbReference type="Pfam" id="PF05699">
    <property type="entry name" value="Dimer_Tnp_hAT"/>
    <property type="match status" value="1"/>
</dbReference>
<accession>A0A9N7MIP4</accession>
<protein>
    <submittedName>
        <fullName evidence="4">HAT transposon superfamily protein</fullName>
    </submittedName>
</protein>
<dbReference type="Pfam" id="PF04937">
    <property type="entry name" value="DUF659"/>
    <property type="match status" value="1"/>
</dbReference>
<reference evidence="4" key="1">
    <citation type="submission" date="2019-12" db="EMBL/GenBank/DDBJ databases">
        <authorList>
            <person name="Scholes J."/>
        </authorList>
    </citation>
    <scope>NUCLEOTIDE SEQUENCE</scope>
</reference>
<comment type="caution">
    <text evidence="4">The sequence shown here is derived from an EMBL/GenBank/DDBJ whole genome shotgun (WGS) entry which is preliminary data.</text>
</comment>
<dbReference type="SUPFAM" id="SSF53098">
    <property type="entry name" value="Ribonuclease H-like"/>
    <property type="match status" value="1"/>
</dbReference>
<feature type="compositionally biased region" description="Acidic residues" evidence="1">
    <location>
        <begin position="608"/>
        <end position="618"/>
    </location>
</feature>
<dbReference type="Proteomes" id="UP001153555">
    <property type="component" value="Unassembled WGS sequence"/>
</dbReference>
<dbReference type="InterPro" id="IPR007021">
    <property type="entry name" value="DUF659"/>
</dbReference>
<evidence type="ECO:0000259" key="2">
    <source>
        <dbReference type="Pfam" id="PF04937"/>
    </source>
</evidence>
<dbReference type="InterPro" id="IPR008906">
    <property type="entry name" value="HATC_C_dom"/>
</dbReference>
<keyword evidence="5" id="KW-1185">Reference proteome</keyword>
<evidence type="ECO:0000313" key="5">
    <source>
        <dbReference type="Proteomes" id="UP001153555"/>
    </source>
</evidence>
<dbReference type="InterPro" id="IPR012337">
    <property type="entry name" value="RNaseH-like_sf"/>
</dbReference>
<feature type="domain" description="DUF659" evidence="2">
    <location>
        <begin position="73"/>
        <end position="216"/>
    </location>
</feature>
<gene>
    <name evidence="4" type="ORF">SHERM_09917</name>
</gene>
<dbReference type="PANTHER" id="PTHR32166">
    <property type="entry name" value="OSJNBA0013A04.12 PROTEIN"/>
    <property type="match status" value="1"/>
</dbReference>
<evidence type="ECO:0000259" key="3">
    <source>
        <dbReference type="Pfam" id="PF05699"/>
    </source>
</evidence>
<dbReference type="PANTHER" id="PTHR32166:SF74">
    <property type="entry name" value="OS05G0256350 PROTEIN"/>
    <property type="match status" value="1"/>
</dbReference>
<dbReference type="EMBL" id="CACSLK010000984">
    <property type="protein sequence ID" value="CAA0807048.1"/>
    <property type="molecule type" value="Genomic_DNA"/>
</dbReference>
<proteinExistence type="predicted"/>
<sequence>MDKFTKPLDASSLSKTIQPKISEHIMKERLHKLKRYVARWLYVRGIPFNAINNEEFDQMLEAVGRYGPGAKKPYQHELREKLLHEEVSDTKEMLKLQENEWAKNGFSIMTDAWTDQKRRSIMNLCVNCSIGTSFLESKEASSESHTGELIFDYVNSCIVVQVVTDNASNNMAAKNMLSVVRPNIFWSSCATHTINLMLEGIGKMKKFKSIVDQAKSLTIFIYAHHKTLSLMRKFTKKRDIIRPGVTRFASNFLTLQSLYEKKDQLRMMSQSDEWEKINQVKKSAKGVQATTTLVRPNFWNGVSLCLRVFEPLVKVLRMVDGYIKPSMAFLYGEILKAKEDIRVAVGNVDRSGTLYNSIITIIDEKMKDRLDCPLHKAAYFLNPYYSYSDPTIFQSEEVMDGFISAVETFYHGDYDKQNQVLNEDVHKFKDQVEHFSKKVALAGCMDFEFSPAKWWGNYGTQVRTLQKMAIRILYLTSSASGCERSWSCFEGIHRSKRNRLTCERLEQLVFVRFNNLHADKKKKAQKNKKMDPLLATEATHAQGWIVEGEDDEDADVEPVTGLTWKLIAETCGAEEVTKLRRSARLNETREIEDDVHSEHEEEQQVYEEEIEFESDQEDVVMTGYGEEEEIDD</sequence>
<feature type="region of interest" description="Disordered" evidence="1">
    <location>
        <begin position="608"/>
        <end position="632"/>
    </location>
</feature>
<dbReference type="OrthoDB" id="2013475at2759"/>
<dbReference type="AlphaFoldDB" id="A0A9N7MIP4"/>
<dbReference type="GO" id="GO:0046983">
    <property type="term" value="F:protein dimerization activity"/>
    <property type="evidence" value="ECO:0007669"/>
    <property type="project" value="InterPro"/>
</dbReference>
<feature type="domain" description="HAT C-terminal dimerisation" evidence="3">
    <location>
        <begin position="444"/>
        <end position="514"/>
    </location>
</feature>
<evidence type="ECO:0000256" key="1">
    <source>
        <dbReference type="SAM" id="MobiDB-lite"/>
    </source>
</evidence>
<organism evidence="4 5">
    <name type="scientific">Striga hermonthica</name>
    <name type="common">Purple witchweed</name>
    <name type="synonym">Buchnera hermonthica</name>
    <dbReference type="NCBI Taxonomy" id="68872"/>
    <lineage>
        <taxon>Eukaryota</taxon>
        <taxon>Viridiplantae</taxon>
        <taxon>Streptophyta</taxon>
        <taxon>Embryophyta</taxon>
        <taxon>Tracheophyta</taxon>
        <taxon>Spermatophyta</taxon>
        <taxon>Magnoliopsida</taxon>
        <taxon>eudicotyledons</taxon>
        <taxon>Gunneridae</taxon>
        <taxon>Pentapetalae</taxon>
        <taxon>asterids</taxon>
        <taxon>lamiids</taxon>
        <taxon>Lamiales</taxon>
        <taxon>Orobanchaceae</taxon>
        <taxon>Buchnereae</taxon>
        <taxon>Striga</taxon>
    </lineage>
</organism>
<evidence type="ECO:0000313" key="4">
    <source>
        <dbReference type="EMBL" id="CAA0807048.1"/>
    </source>
</evidence>